<evidence type="ECO:0000256" key="1">
    <source>
        <dbReference type="ARBA" id="ARBA00001933"/>
    </source>
</evidence>
<dbReference type="CDD" id="cd00609">
    <property type="entry name" value="AAT_like"/>
    <property type="match status" value="1"/>
</dbReference>
<name>A0ABW0WAF2_9BACL</name>
<evidence type="ECO:0000256" key="3">
    <source>
        <dbReference type="ARBA" id="ARBA00022679"/>
    </source>
</evidence>
<dbReference type="InterPro" id="IPR015424">
    <property type="entry name" value="PyrdxlP-dep_Trfase"/>
</dbReference>
<gene>
    <name evidence="5" type="ORF">ACFPYJ_32320</name>
</gene>
<comment type="caution">
    <text evidence="5">The sequence shown here is derived from an EMBL/GenBank/DDBJ whole genome shotgun (WGS) entry which is preliminary data.</text>
</comment>
<organism evidence="5 6">
    <name type="scientific">Paenibacillus solisilvae</name>
    <dbReference type="NCBI Taxonomy" id="2486751"/>
    <lineage>
        <taxon>Bacteria</taxon>
        <taxon>Bacillati</taxon>
        <taxon>Bacillota</taxon>
        <taxon>Bacilli</taxon>
        <taxon>Bacillales</taxon>
        <taxon>Paenibacillaceae</taxon>
        <taxon>Paenibacillus</taxon>
    </lineage>
</organism>
<dbReference type="InterPro" id="IPR004839">
    <property type="entry name" value="Aminotransferase_I/II_large"/>
</dbReference>
<dbReference type="Proteomes" id="UP001596047">
    <property type="component" value="Unassembled WGS sequence"/>
</dbReference>
<keyword evidence="6" id="KW-1185">Reference proteome</keyword>
<dbReference type="EMBL" id="JBHSOW010000134">
    <property type="protein sequence ID" value="MFC5653719.1"/>
    <property type="molecule type" value="Genomic_DNA"/>
</dbReference>
<keyword evidence="2 5" id="KW-0032">Aminotransferase</keyword>
<evidence type="ECO:0000259" key="4">
    <source>
        <dbReference type="Pfam" id="PF00155"/>
    </source>
</evidence>
<dbReference type="SUPFAM" id="SSF53383">
    <property type="entry name" value="PLP-dependent transferases"/>
    <property type="match status" value="1"/>
</dbReference>
<dbReference type="GO" id="GO:0008483">
    <property type="term" value="F:transaminase activity"/>
    <property type="evidence" value="ECO:0007669"/>
    <property type="project" value="UniProtKB-KW"/>
</dbReference>
<reference evidence="6" key="1">
    <citation type="journal article" date="2019" name="Int. J. Syst. Evol. Microbiol.">
        <title>The Global Catalogue of Microorganisms (GCM) 10K type strain sequencing project: providing services to taxonomists for standard genome sequencing and annotation.</title>
        <authorList>
            <consortium name="The Broad Institute Genomics Platform"/>
            <consortium name="The Broad Institute Genome Sequencing Center for Infectious Disease"/>
            <person name="Wu L."/>
            <person name="Ma J."/>
        </authorList>
    </citation>
    <scope>NUCLEOTIDE SEQUENCE [LARGE SCALE GENOMIC DNA]</scope>
    <source>
        <strain evidence="6">CGMCC 1.3240</strain>
    </source>
</reference>
<dbReference type="NCBIfam" id="NF005977">
    <property type="entry name" value="PRK08068.1"/>
    <property type="match status" value="1"/>
</dbReference>
<feature type="domain" description="Aminotransferase class I/classII large" evidence="4">
    <location>
        <begin position="40"/>
        <end position="390"/>
    </location>
</feature>
<dbReference type="PANTHER" id="PTHR42832:SF3">
    <property type="entry name" value="L-GLUTAMINE--4-(METHYLSULFANYL)-2-OXOBUTANOATE AMINOTRANSFERASE"/>
    <property type="match status" value="1"/>
</dbReference>
<evidence type="ECO:0000313" key="6">
    <source>
        <dbReference type="Proteomes" id="UP001596047"/>
    </source>
</evidence>
<dbReference type="PANTHER" id="PTHR42832">
    <property type="entry name" value="AMINO ACID AMINOTRANSFERASE"/>
    <property type="match status" value="1"/>
</dbReference>
<accession>A0ABW0WAF2</accession>
<proteinExistence type="predicted"/>
<dbReference type="InterPro" id="IPR015421">
    <property type="entry name" value="PyrdxlP-dep_Trfase_major"/>
</dbReference>
<dbReference type="InterPro" id="IPR050881">
    <property type="entry name" value="LL-DAP_aminotransferase"/>
</dbReference>
<dbReference type="RefSeq" id="WP_379192569.1">
    <property type="nucleotide sequence ID" value="NZ_JBHSOW010000134.1"/>
</dbReference>
<evidence type="ECO:0000313" key="5">
    <source>
        <dbReference type="EMBL" id="MFC5653719.1"/>
    </source>
</evidence>
<dbReference type="InterPro" id="IPR015422">
    <property type="entry name" value="PyrdxlP-dep_Trfase_small"/>
</dbReference>
<keyword evidence="3" id="KW-0808">Transferase</keyword>
<sequence length="396" mass="43649">MNARSSRFEVMASKQMKRLPVQFFSTLVSRVNQYIEEGYDVINLGQGNPDLPTPPHIVRALQGAADNPLNHKYSLFTGKRKLKEAVCQWYRDEHGVDLDPDDEVAVLSGTKTGLVELPAILLNPGDIALVPDPGYPDYWSGIALAGAKMVTMPLLKGNSFLPDLENIPSNQLKRAKLLYLNYPSNPTGACAPPTFFDDAIRFAEKNQIVIAHDFAYGAIGFDGKKPVSFLTRPGAKETGIEFYTLSKTYNMAGWRIGFALGNKEVIRLINLLQDHYYCSLFGAVQDAAVTALTSSQDCVRELVDIYESRRNSIFHEMGSIGWSAPLSEGTFFAWLPVPSGFTSSQFADLLLEKVQVVVAPGSGFGNNGEGYVRAGLLTSEDRLREAIKRIHSLSLF</sequence>
<protein>
    <submittedName>
        <fullName evidence="5">Pyridoxal phosphate-dependent aminotransferase</fullName>
    </submittedName>
</protein>
<dbReference type="Gene3D" id="3.90.1150.10">
    <property type="entry name" value="Aspartate Aminotransferase, domain 1"/>
    <property type="match status" value="1"/>
</dbReference>
<comment type="cofactor">
    <cofactor evidence="1">
        <name>pyridoxal 5'-phosphate</name>
        <dbReference type="ChEBI" id="CHEBI:597326"/>
    </cofactor>
</comment>
<dbReference type="Pfam" id="PF00155">
    <property type="entry name" value="Aminotran_1_2"/>
    <property type="match status" value="1"/>
</dbReference>
<dbReference type="Gene3D" id="3.40.640.10">
    <property type="entry name" value="Type I PLP-dependent aspartate aminotransferase-like (Major domain)"/>
    <property type="match status" value="1"/>
</dbReference>
<evidence type="ECO:0000256" key="2">
    <source>
        <dbReference type="ARBA" id="ARBA00022576"/>
    </source>
</evidence>